<dbReference type="RefSeq" id="WP_128833814.1">
    <property type="nucleotide sequence ID" value="NZ_AP014612.1"/>
</dbReference>
<gene>
    <name evidence="2" type="ORF">SRT_18000</name>
</gene>
<dbReference type="KEGG" id="strg:SRT_18000"/>
<evidence type="ECO:0000313" key="2">
    <source>
        <dbReference type="EMBL" id="BAQ25061.1"/>
    </source>
</evidence>
<accession>A0A1L7LLK5</accession>
<proteinExistence type="predicted"/>
<evidence type="ECO:0000313" key="3">
    <source>
        <dbReference type="Proteomes" id="UP000217758"/>
    </source>
</evidence>
<keyword evidence="3" id="KW-1185">Reference proteome</keyword>
<reference evidence="2 3" key="1">
    <citation type="journal article" date="2016" name="Microbiol. Immunol.">
        <title>Complete genome sequence of Streptococcus troglodytae TKU31 isolated from the oral cavity of a chimpanzee (Pan troglodytes).</title>
        <authorList>
            <person name="Okamoto M."/>
            <person name="Naito M."/>
            <person name="Miyanohara M."/>
            <person name="Imai S."/>
            <person name="Nomura Y."/>
            <person name="Saito W."/>
            <person name="Momoi Y."/>
            <person name="Takada K."/>
            <person name="Miyabe-Nishiwaki T."/>
            <person name="Tomonaga M."/>
            <person name="Hanada N."/>
        </authorList>
    </citation>
    <scope>NUCLEOTIDE SEQUENCE [LARGE SCALE GENOMIC DNA]</scope>
    <source>
        <strain evidence="3">TKU 31</strain>
    </source>
</reference>
<feature type="transmembrane region" description="Helical" evidence="1">
    <location>
        <begin position="47"/>
        <end position="62"/>
    </location>
</feature>
<dbReference type="AlphaFoldDB" id="A0A1L7LLK5"/>
<feature type="transmembrane region" description="Helical" evidence="1">
    <location>
        <begin position="161"/>
        <end position="182"/>
    </location>
</feature>
<keyword evidence="1" id="KW-1133">Transmembrane helix</keyword>
<feature type="transmembrane region" description="Helical" evidence="1">
    <location>
        <begin position="67"/>
        <end position="83"/>
    </location>
</feature>
<keyword evidence="1" id="KW-0812">Transmembrane</keyword>
<feature type="transmembrane region" description="Helical" evidence="1">
    <location>
        <begin position="103"/>
        <end position="125"/>
    </location>
</feature>
<name>A0A1L7LLK5_9STRE</name>
<evidence type="ECO:0000256" key="1">
    <source>
        <dbReference type="SAM" id="Phobius"/>
    </source>
</evidence>
<protein>
    <submittedName>
        <fullName evidence="2">Uncharacterized protein</fullName>
    </submittedName>
</protein>
<dbReference type="Proteomes" id="UP000217758">
    <property type="component" value="Chromosome"/>
</dbReference>
<dbReference type="EMBL" id="AP014612">
    <property type="protein sequence ID" value="BAQ25061.1"/>
    <property type="molecule type" value="Genomic_DNA"/>
</dbReference>
<sequence>MKTITKPQEWLLSAFLFALTLLFVGLLVLNLDFQAWAFERHQNQLSWYIRPILILPILFFAYHRRIIGVAVSILALFTSMIWFPVPQSIPPLVKEFLTYEKEFLQAGLTAKNVLFAFLVISFFVVIVRATWLHSWKLVGLILIITALSKIIWSYMDSGQAGLTIVVPALVGLMICLLALAFWQKRKS</sequence>
<feature type="transmembrane region" description="Helical" evidence="1">
    <location>
        <begin position="137"/>
        <end position="155"/>
    </location>
</feature>
<keyword evidence="1" id="KW-0472">Membrane</keyword>
<organism evidence="2 3">
    <name type="scientific">Streptococcus troglodytae</name>
    <dbReference type="NCBI Taxonomy" id="1111760"/>
    <lineage>
        <taxon>Bacteria</taxon>
        <taxon>Bacillati</taxon>
        <taxon>Bacillota</taxon>
        <taxon>Bacilli</taxon>
        <taxon>Lactobacillales</taxon>
        <taxon>Streptococcaceae</taxon>
        <taxon>Streptococcus</taxon>
    </lineage>
</organism>